<dbReference type="Gene3D" id="1.10.1520.10">
    <property type="entry name" value="Ribonuclease III domain"/>
    <property type="match status" value="1"/>
</dbReference>
<evidence type="ECO:0000313" key="3">
    <source>
        <dbReference type="EMBL" id="KAF5226075.1"/>
    </source>
</evidence>
<dbReference type="PANTHER" id="PTHR39671">
    <property type="entry name" value="COMPLEX PROTEIN NUCLEASE, PUTATIVE KREPB1-RELATED-RELATED"/>
    <property type="match status" value="1"/>
</dbReference>
<dbReference type="VEuPathDB" id="TriTrypDB:BCY84_01793"/>
<keyword evidence="2" id="KW-0472">Membrane</keyword>
<feature type="region of interest" description="Disordered" evidence="1">
    <location>
        <begin position="63"/>
        <end position="87"/>
    </location>
</feature>
<proteinExistence type="predicted"/>
<dbReference type="Proteomes" id="UP000583944">
    <property type="component" value="Unassembled WGS sequence"/>
</dbReference>
<dbReference type="EMBL" id="JABDHM010000003">
    <property type="protein sequence ID" value="KAF5226075.1"/>
    <property type="molecule type" value="Genomic_DNA"/>
</dbReference>
<keyword evidence="2" id="KW-0812">Transmembrane</keyword>
<accession>A0A7J6YHB3</accession>
<dbReference type="PANTHER" id="PTHR39671:SF2">
    <property type="entry name" value="COMPLEX PROTEIN NUCLEASE, PUTATIVE KREPB1-RELATED"/>
    <property type="match status" value="1"/>
</dbReference>
<feature type="transmembrane region" description="Helical" evidence="2">
    <location>
        <begin position="92"/>
        <end position="109"/>
    </location>
</feature>
<gene>
    <name evidence="3" type="ORF">ECC02_000636</name>
</gene>
<dbReference type="FunFam" id="1.10.1520.10:FF:000028">
    <property type="entry name" value="RNA editing complex protein MP90"/>
    <property type="match status" value="1"/>
</dbReference>
<reference evidence="3 4" key="1">
    <citation type="journal article" date="2019" name="Genome Biol. Evol.">
        <title>Nanopore Sequencing Significantly Improves Genome Assembly of the Protozoan Parasite Trypanosoma cruzi.</title>
        <authorList>
            <person name="Diaz-Viraque F."/>
            <person name="Pita S."/>
            <person name="Greif G."/>
            <person name="de Souza R.C.M."/>
            <person name="Iraola G."/>
            <person name="Robello C."/>
        </authorList>
    </citation>
    <scope>NUCLEOTIDE SEQUENCE [LARGE SCALE GENOMIC DNA]</scope>
    <source>
        <strain evidence="3 4">Berenice</strain>
    </source>
</reference>
<dbReference type="GO" id="GO:0006396">
    <property type="term" value="P:RNA processing"/>
    <property type="evidence" value="ECO:0007669"/>
    <property type="project" value="InterPro"/>
</dbReference>
<feature type="transmembrane region" description="Helical" evidence="2">
    <location>
        <begin position="121"/>
        <end position="143"/>
    </location>
</feature>
<dbReference type="GO" id="GO:0004525">
    <property type="term" value="F:ribonuclease III activity"/>
    <property type="evidence" value="ECO:0007669"/>
    <property type="project" value="InterPro"/>
</dbReference>
<name>A0A7J6YHB3_TRYCR</name>
<organism evidence="3 4">
    <name type="scientific">Trypanosoma cruzi</name>
    <dbReference type="NCBI Taxonomy" id="5693"/>
    <lineage>
        <taxon>Eukaryota</taxon>
        <taxon>Discoba</taxon>
        <taxon>Euglenozoa</taxon>
        <taxon>Kinetoplastea</taxon>
        <taxon>Metakinetoplastina</taxon>
        <taxon>Trypanosomatida</taxon>
        <taxon>Trypanosomatidae</taxon>
        <taxon>Trypanosoma</taxon>
        <taxon>Schizotrypanum</taxon>
    </lineage>
</organism>
<protein>
    <recommendedName>
        <fullName evidence="5">RNA editing complex protein MP90</fullName>
    </recommendedName>
</protein>
<dbReference type="VEuPathDB" id="TriTrypDB:BCY84_15779"/>
<dbReference type="VEuPathDB" id="TriTrypDB:ECC02_000636"/>
<evidence type="ECO:0008006" key="5">
    <source>
        <dbReference type="Google" id="ProtNLM"/>
    </source>
</evidence>
<feature type="compositionally biased region" description="Basic and acidic residues" evidence="1">
    <location>
        <begin position="934"/>
        <end position="966"/>
    </location>
</feature>
<dbReference type="SUPFAM" id="SSF69065">
    <property type="entry name" value="RNase III domain-like"/>
    <property type="match status" value="1"/>
</dbReference>
<dbReference type="InterPro" id="IPR036389">
    <property type="entry name" value="RNase_III_sf"/>
</dbReference>
<evidence type="ECO:0000313" key="4">
    <source>
        <dbReference type="Proteomes" id="UP000583944"/>
    </source>
</evidence>
<evidence type="ECO:0000256" key="2">
    <source>
        <dbReference type="SAM" id="Phobius"/>
    </source>
</evidence>
<feature type="region of interest" description="Disordered" evidence="1">
    <location>
        <begin position="932"/>
        <end position="990"/>
    </location>
</feature>
<evidence type="ECO:0000256" key="1">
    <source>
        <dbReference type="SAM" id="MobiDB-lite"/>
    </source>
</evidence>
<dbReference type="AlphaFoldDB" id="A0A7J6YHB3"/>
<sequence length="1024" mass="115518">MCFLSLMSCTVDWRWKPTPTVKCTKPMTRRGSAKTTPQAACCQFRLVTGRVASRVCRWMRTGRRRPEGKKKRKERRAKKEKKKRRSWLEQKMPAALWRTCMLFLLTATTTTTEGFTLLNVFLRRVISFVTVCFSCLQFFNLLLKMGQLVMMLNAHKLSWRILHNIYIYIYRHPCCVASFTRIFIIIITFSLHFFFDAFLTLQWAAIEQKKRNCVSDRPYPIFFLVGFLLLQKERERRRRRRGKRKMRLVGSCVRSRGLLWSEWQVTWRLCRHFSTSTFRLALERVEVAHSQSYTRRGVTIGFTSSAGSGNSGVSPSSSSSSSAASTGDVLANYVSFLADDTTAPAATKENGAQPLRSLRSVAAAEALFFKEEAKNYCRLCMEESQTTPKSHVVLAYRASHTNHACREVVLDSLALLAIRGYPIDDIYLVWSDILYRESMFQRIPELVSPRWSVNQRSEVLAKLLSLLKELNVLDLSLAAQAPDTFDAVSQQMHHRRRVAFERLEYIGDNSWGNHLSNRMMVLFPDRQWAYSQNAYSFNCFRDACEMNVTLEFMFDTLHVSELLPIGVREKLGTGKIKADVVEALIGELHVTLWGLEPQLYDSSCFVEINGVGEARLSAVVQHCLTEIYDLILLSYVQELSGSAIPLAKEIAAERIWGQAYPPVRKTKDRGGAARSGRLSTTTVIGVGEVRQLPALPSLFTVPTPPPDIVPHPLRQLRVVGEIPEETVCTHTNTDVFVRFVDSFSRLSLLDDRRVATMDVRRLRDVRFLSLKRELVPALPVNLEDVAEEDVAADNATAPSLDGMNTTATERVLDLEEVYFRDSYYNLFPSPMSLEKDDELGEGSKFLVAVGTTRGSSGCLMDYEKQLHMATTVIYPPLRAAPTVVPGDVTAKGERICSFAQSVYVPPGTKTPSAGVVTDKNLHFGEFVFLPVQKETTREPQESKETPNKDVGEDASKRDGAEEEKMLEAAVAGSEHDDSAGGEDGEEGMPGIVSHDLRMQAQSKWHRENPYFAVPSILTHTASCM</sequence>
<comment type="caution">
    <text evidence="3">The sequence shown here is derived from an EMBL/GenBank/DDBJ whole genome shotgun (WGS) entry which is preliminary data.</text>
</comment>
<feature type="transmembrane region" description="Helical" evidence="2">
    <location>
        <begin position="182"/>
        <end position="206"/>
    </location>
</feature>
<feature type="compositionally biased region" description="Basic residues" evidence="1">
    <location>
        <begin position="63"/>
        <end position="85"/>
    </location>
</feature>
<keyword evidence="2" id="KW-1133">Transmembrane helix</keyword>
<dbReference type="CDD" id="cd23728">
    <property type="entry name" value="ZF_RNaseIII_KREN1"/>
    <property type="match status" value="1"/>
</dbReference>